<proteinExistence type="predicted"/>
<dbReference type="Proteomes" id="UP001185927">
    <property type="component" value="Unassembled WGS sequence"/>
</dbReference>
<evidence type="ECO:0000259" key="2">
    <source>
        <dbReference type="Pfam" id="PF00496"/>
    </source>
</evidence>
<evidence type="ECO:0000313" key="3">
    <source>
        <dbReference type="EMBL" id="MDV6269988.1"/>
    </source>
</evidence>
<reference evidence="3 4" key="1">
    <citation type="submission" date="2023-10" db="EMBL/GenBank/DDBJ databases">
        <title>Development of a sustainable strategy for remediation of hydrocarbon-contaminated territories based on the waste exchange concept.</title>
        <authorList>
            <person name="Krivoruchko A."/>
        </authorList>
    </citation>
    <scope>NUCLEOTIDE SEQUENCE [LARGE SCALE GENOMIC DNA]</scope>
    <source>
        <strain evidence="3 4">IEGM 1203</strain>
    </source>
</reference>
<keyword evidence="4" id="KW-1185">Reference proteome</keyword>
<dbReference type="CDD" id="cd00995">
    <property type="entry name" value="PBP2_NikA_DppA_OppA_like"/>
    <property type="match status" value="1"/>
</dbReference>
<evidence type="ECO:0000313" key="4">
    <source>
        <dbReference type="Proteomes" id="UP001185927"/>
    </source>
</evidence>
<organism evidence="3 4">
    <name type="scientific">Rhodococcus globerulus</name>
    <dbReference type="NCBI Taxonomy" id="33008"/>
    <lineage>
        <taxon>Bacteria</taxon>
        <taxon>Bacillati</taxon>
        <taxon>Actinomycetota</taxon>
        <taxon>Actinomycetes</taxon>
        <taxon>Mycobacteriales</taxon>
        <taxon>Nocardiaceae</taxon>
        <taxon>Rhodococcus</taxon>
    </lineage>
</organism>
<protein>
    <submittedName>
        <fullName evidence="3">ABC transporter substrate-binding protein</fullName>
    </submittedName>
</protein>
<dbReference type="PIRSF" id="PIRSF002741">
    <property type="entry name" value="MppA"/>
    <property type="match status" value="1"/>
</dbReference>
<comment type="caution">
    <text evidence="3">The sequence shown here is derived from an EMBL/GenBank/DDBJ whole genome shotgun (WGS) entry which is preliminary data.</text>
</comment>
<feature type="domain" description="Solute-binding protein family 5" evidence="2">
    <location>
        <begin position="86"/>
        <end position="436"/>
    </location>
</feature>
<gene>
    <name evidence="3" type="ORF">R3Q16_25530</name>
</gene>
<accession>A0ABU4C0T7</accession>
<feature type="signal peptide" evidence="1">
    <location>
        <begin position="1"/>
        <end position="27"/>
    </location>
</feature>
<dbReference type="InterPro" id="IPR000914">
    <property type="entry name" value="SBP_5_dom"/>
</dbReference>
<dbReference type="EMBL" id="JAWLKB010000014">
    <property type="protein sequence ID" value="MDV6269988.1"/>
    <property type="molecule type" value="Genomic_DNA"/>
</dbReference>
<dbReference type="Pfam" id="PF00496">
    <property type="entry name" value="SBP_bac_5"/>
    <property type="match status" value="1"/>
</dbReference>
<dbReference type="InterPro" id="IPR039424">
    <property type="entry name" value="SBP_5"/>
</dbReference>
<feature type="chain" id="PRO_5045450942" evidence="1">
    <location>
        <begin position="28"/>
        <end position="534"/>
    </location>
</feature>
<dbReference type="PROSITE" id="PS51257">
    <property type="entry name" value="PROKAR_LIPOPROTEIN"/>
    <property type="match status" value="1"/>
</dbReference>
<sequence>MKQRSYALLAAGTGAVLLLSACSSGNASGSGDGGGEPATDGTFTLALGADPGALNPLMTAATPAHELARLSYDNLVYPNPETGVTQPWLAEKWTETPTSVEFTIRDGVTCSDGSALTAQTVADNISFITDESKGSALRGVYVPKTARATADVAARTVTVSTPEPSPFLMLNLARVPIMCDAGLDDPTAANKATIGSGMFTMTEAVANDHYSYTRRDGYSWGPDDTTSSTAGVPKDVVATIVTNASTSTNQLLAGDLNAAEVSGPDQDRLDSANLTTVKRPSPGGEMFFNHIAGNPTSDPAVRKALVQALNLDDLTEVFTGGRGERSTSMVSVEPRACTYNSIEGNLPDFDLSAAKATLDAAGWTAGSDGKRSKDGAPLNIRLTYETFGDSTNAAADLAQQAWSELGATVVITGGDSNKIVDVLLSGKDNTAWDVAWEPINVALPSMLVPFLSGPAPAEGLNFSSISNPEYDAAAAKASGLVGDDACAAWADAESQIIKSVSAVPFADKLTTVYFKNAGLAFGRTYVGSALRLYQ</sequence>
<evidence type="ECO:0000256" key="1">
    <source>
        <dbReference type="SAM" id="SignalP"/>
    </source>
</evidence>
<dbReference type="Gene3D" id="3.10.105.10">
    <property type="entry name" value="Dipeptide-binding Protein, Domain 3"/>
    <property type="match status" value="1"/>
</dbReference>
<dbReference type="PANTHER" id="PTHR30290">
    <property type="entry name" value="PERIPLASMIC BINDING COMPONENT OF ABC TRANSPORTER"/>
    <property type="match status" value="1"/>
</dbReference>
<dbReference type="Gene3D" id="3.40.190.10">
    <property type="entry name" value="Periplasmic binding protein-like II"/>
    <property type="match status" value="1"/>
</dbReference>
<dbReference type="RefSeq" id="WP_317544686.1">
    <property type="nucleotide sequence ID" value="NZ_JAWLKB010000014.1"/>
</dbReference>
<keyword evidence="1" id="KW-0732">Signal</keyword>
<name>A0ABU4C0T7_RHOGO</name>
<dbReference type="PANTHER" id="PTHR30290:SF65">
    <property type="entry name" value="MONOACYL PHOSPHATIDYLINOSITOL TETRAMANNOSIDE-BINDING PROTEIN LPQW-RELATED"/>
    <property type="match status" value="1"/>
</dbReference>
<dbReference type="SUPFAM" id="SSF53850">
    <property type="entry name" value="Periplasmic binding protein-like II"/>
    <property type="match status" value="1"/>
</dbReference>
<dbReference type="InterPro" id="IPR030678">
    <property type="entry name" value="Peptide/Ni-bd"/>
</dbReference>